<dbReference type="InterPro" id="IPR011075">
    <property type="entry name" value="TetR_C"/>
</dbReference>
<gene>
    <name evidence="6" type="ORF">AMPC_03420</name>
</gene>
<evidence type="ECO:0000256" key="4">
    <source>
        <dbReference type="PROSITE-ProRule" id="PRU00335"/>
    </source>
</evidence>
<name>A0ABN6N5C9_9BACT</name>
<keyword evidence="2 4" id="KW-0238">DNA-binding</keyword>
<dbReference type="InterPro" id="IPR001647">
    <property type="entry name" value="HTH_TetR"/>
</dbReference>
<keyword evidence="7" id="KW-1185">Reference proteome</keyword>
<sequence length="193" mass="21009">MGRPRVFDVDEALDRALRVFWRKGYEGTSLSDLTRAMRISRPSLYAAFGNKEQLFRRVLDRYAEGPAAYVGEALAEPTARAVVERLWRGAVDQLTAPRSPRGCLLVQGGLACGDEAQPIRRELAMRRDAGVAALRARFERAVAEHDLPPGSDPGELARYAAAVGHGMAVLAAGGAGREELARVAERALRAWPS</sequence>
<evidence type="ECO:0000256" key="2">
    <source>
        <dbReference type="ARBA" id="ARBA00023125"/>
    </source>
</evidence>
<dbReference type="PROSITE" id="PS01081">
    <property type="entry name" value="HTH_TETR_1"/>
    <property type="match status" value="1"/>
</dbReference>
<evidence type="ECO:0000256" key="3">
    <source>
        <dbReference type="ARBA" id="ARBA00023163"/>
    </source>
</evidence>
<evidence type="ECO:0000313" key="7">
    <source>
        <dbReference type="Proteomes" id="UP001162734"/>
    </source>
</evidence>
<feature type="DNA-binding region" description="H-T-H motif" evidence="4">
    <location>
        <begin position="29"/>
        <end position="48"/>
    </location>
</feature>
<keyword evidence="3" id="KW-0804">Transcription</keyword>
<dbReference type="Proteomes" id="UP001162734">
    <property type="component" value="Chromosome"/>
</dbReference>
<evidence type="ECO:0000256" key="1">
    <source>
        <dbReference type="ARBA" id="ARBA00023015"/>
    </source>
</evidence>
<dbReference type="EMBL" id="AP025592">
    <property type="protein sequence ID" value="BDG07229.1"/>
    <property type="molecule type" value="Genomic_DNA"/>
</dbReference>
<dbReference type="Pfam" id="PF16925">
    <property type="entry name" value="TetR_C_13"/>
    <property type="match status" value="1"/>
</dbReference>
<feature type="domain" description="HTH tetR-type" evidence="5">
    <location>
        <begin position="6"/>
        <end position="66"/>
    </location>
</feature>
<dbReference type="Pfam" id="PF00440">
    <property type="entry name" value="TetR_N"/>
    <property type="match status" value="1"/>
</dbReference>
<organism evidence="6 7">
    <name type="scientific">Anaeromyxobacter paludicola</name>
    <dbReference type="NCBI Taxonomy" id="2918171"/>
    <lineage>
        <taxon>Bacteria</taxon>
        <taxon>Pseudomonadati</taxon>
        <taxon>Myxococcota</taxon>
        <taxon>Myxococcia</taxon>
        <taxon>Myxococcales</taxon>
        <taxon>Cystobacterineae</taxon>
        <taxon>Anaeromyxobacteraceae</taxon>
        <taxon>Anaeromyxobacter</taxon>
    </lineage>
</organism>
<accession>A0ABN6N5C9</accession>
<protein>
    <submittedName>
        <fullName evidence="6">TetR family transcriptional regulator</fullName>
    </submittedName>
</protein>
<dbReference type="SUPFAM" id="SSF46689">
    <property type="entry name" value="Homeodomain-like"/>
    <property type="match status" value="1"/>
</dbReference>
<dbReference type="PANTHER" id="PTHR47506">
    <property type="entry name" value="TRANSCRIPTIONAL REGULATORY PROTEIN"/>
    <property type="match status" value="1"/>
</dbReference>
<dbReference type="InterPro" id="IPR023772">
    <property type="entry name" value="DNA-bd_HTH_TetR-type_CS"/>
</dbReference>
<evidence type="ECO:0000313" key="6">
    <source>
        <dbReference type="EMBL" id="BDG07229.1"/>
    </source>
</evidence>
<dbReference type="RefSeq" id="WP_248343831.1">
    <property type="nucleotide sequence ID" value="NZ_AP025592.1"/>
</dbReference>
<dbReference type="Gene3D" id="1.10.10.60">
    <property type="entry name" value="Homeodomain-like"/>
    <property type="match status" value="1"/>
</dbReference>
<dbReference type="SUPFAM" id="SSF48498">
    <property type="entry name" value="Tetracyclin repressor-like, C-terminal domain"/>
    <property type="match status" value="1"/>
</dbReference>
<evidence type="ECO:0000259" key="5">
    <source>
        <dbReference type="PROSITE" id="PS50977"/>
    </source>
</evidence>
<reference evidence="7" key="1">
    <citation type="journal article" date="2022" name="Int. J. Syst. Evol. Microbiol.">
        <title>Anaeromyxobacter oryzae sp. nov., Anaeromyxobacter diazotrophicus sp. nov. and Anaeromyxobacter paludicola sp. nov., isolated from paddy soils.</title>
        <authorList>
            <person name="Itoh H."/>
            <person name="Xu Z."/>
            <person name="Mise K."/>
            <person name="Masuda Y."/>
            <person name="Ushijima N."/>
            <person name="Hayakawa C."/>
            <person name="Shiratori Y."/>
            <person name="Senoo K."/>
        </authorList>
    </citation>
    <scope>NUCLEOTIDE SEQUENCE [LARGE SCALE GENOMIC DNA]</scope>
    <source>
        <strain evidence="7">Red630</strain>
    </source>
</reference>
<dbReference type="PANTHER" id="PTHR47506:SF1">
    <property type="entry name" value="HTH-TYPE TRANSCRIPTIONAL REGULATOR YJDC"/>
    <property type="match status" value="1"/>
</dbReference>
<dbReference type="InterPro" id="IPR009057">
    <property type="entry name" value="Homeodomain-like_sf"/>
</dbReference>
<proteinExistence type="predicted"/>
<dbReference type="Gene3D" id="1.10.357.10">
    <property type="entry name" value="Tetracycline Repressor, domain 2"/>
    <property type="match status" value="1"/>
</dbReference>
<keyword evidence="1" id="KW-0805">Transcription regulation</keyword>
<dbReference type="InterPro" id="IPR036271">
    <property type="entry name" value="Tet_transcr_reg_TetR-rel_C_sf"/>
</dbReference>
<dbReference type="PROSITE" id="PS50977">
    <property type="entry name" value="HTH_TETR_2"/>
    <property type="match status" value="1"/>
</dbReference>